<protein>
    <submittedName>
        <fullName evidence="1">Alternative protein FAM178A</fullName>
    </submittedName>
</protein>
<proteinExistence type="predicted"/>
<dbReference type="AlphaFoldDB" id="L8E8Q4"/>
<dbReference type="ChiTaRS" id="SLF2">
    <property type="organism name" value="human"/>
</dbReference>
<organism evidence="1">
    <name type="scientific">Homo sapiens</name>
    <name type="common">Human</name>
    <dbReference type="NCBI Taxonomy" id="9606"/>
    <lineage>
        <taxon>Eukaryota</taxon>
        <taxon>Metazoa</taxon>
        <taxon>Chordata</taxon>
        <taxon>Craniata</taxon>
        <taxon>Vertebrata</taxon>
        <taxon>Euteleostomi</taxon>
        <taxon>Mammalia</taxon>
        <taxon>Eutheria</taxon>
        <taxon>Euarchontoglires</taxon>
        <taxon>Primates</taxon>
        <taxon>Haplorrhini</taxon>
        <taxon>Catarrhini</taxon>
        <taxon>Hominidae</taxon>
        <taxon>Homo</taxon>
    </lineage>
</organism>
<gene>
    <name evidence="1" type="primary">FAM178A</name>
</gene>
<dbReference type="EMBL" id="HF583609">
    <property type="protein sequence ID" value="CCQ43106.1"/>
    <property type="molecule type" value="Genomic_DNA"/>
</dbReference>
<name>L8E8Q4_HUMAN</name>
<reference evidence="1" key="1">
    <citation type="journal article" date="2013" name="PLoS ONE">
        <title>Direct detection of alternative open reading frames translation products in human significantly expands the proteome.</title>
        <authorList>
            <person name="Vanderperre B."/>
            <person name="Lucier J.-F."/>
            <person name="Motard J."/>
            <person name="Tremblay G."/>
            <person name="Vanderperre S."/>
            <person name="Wisztorski M."/>
            <person name="Salzet M."/>
            <person name="Boisvert F.-M."/>
            <person name="Roucou X."/>
        </authorList>
    </citation>
    <scope>NUCLEOTIDE SEQUENCE</scope>
</reference>
<sequence>MTSYLEKIICQMWKMDISQEKDPLLIHGNLLQQALSRINSLKKEKGTLWTQI</sequence>
<evidence type="ECO:0000313" key="1">
    <source>
        <dbReference type="EMBL" id="CCQ43106.1"/>
    </source>
</evidence>
<accession>L8E8Q4</accession>